<name>A0AAE1L7C1_9NEOP</name>
<feature type="compositionally biased region" description="Low complexity" evidence="1">
    <location>
        <begin position="359"/>
        <end position="375"/>
    </location>
</feature>
<dbReference type="PANTHER" id="PTHR33964">
    <property type="entry name" value="RE45066P-RELATED"/>
    <property type="match status" value="1"/>
</dbReference>
<gene>
    <name evidence="2" type="ORF">KUF71_018338</name>
</gene>
<evidence type="ECO:0000256" key="1">
    <source>
        <dbReference type="SAM" id="MobiDB-lite"/>
    </source>
</evidence>
<evidence type="ECO:0000313" key="2">
    <source>
        <dbReference type="EMBL" id="KAK3907702.1"/>
    </source>
</evidence>
<feature type="compositionally biased region" description="Low complexity" evidence="1">
    <location>
        <begin position="303"/>
        <end position="323"/>
    </location>
</feature>
<feature type="compositionally biased region" description="Gly residues" evidence="1">
    <location>
        <begin position="376"/>
        <end position="385"/>
    </location>
</feature>
<feature type="compositionally biased region" description="Gly residues" evidence="1">
    <location>
        <begin position="404"/>
        <end position="419"/>
    </location>
</feature>
<feature type="region of interest" description="Disordered" evidence="1">
    <location>
        <begin position="1"/>
        <end position="32"/>
    </location>
</feature>
<reference evidence="2" key="2">
    <citation type="journal article" date="2023" name="BMC Genomics">
        <title>Pest status, molecular evolution, and epigenetic factors derived from the genome assembly of Frankliniella fusca, a thysanopteran phytovirus vector.</title>
        <authorList>
            <person name="Catto M.A."/>
            <person name="Labadie P.E."/>
            <person name="Jacobson A.L."/>
            <person name="Kennedy G.G."/>
            <person name="Srinivasan R."/>
            <person name="Hunt B.G."/>
        </authorList>
    </citation>
    <scope>NUCLEOTIDE SEQUENCE</scope>
    <source>
        <strain evidence="2">PL_HMW_Pooled</strain>
    </source>
</reference>
<dbReference type="Proteomes" id="UP001219518">
    <property type="component" value="Unassembled WGS sequence"/>
</dbReference>
<feature type="region of interest" description="Disordered" evidence="1">
    <location>
        <begin position="506"/>
        <end position="533"/>
    </location>
</feature>
<sequence length="561" mass="57415">MTSLSSSVGHALEEGKAIRSRPETPAPGFPRPPSVPFLSAVAPAQAADNTMITGCVRSEYQRCVHMADPLLKDARYIFPDNMADIDFVCGTWSQFVTCVKRYIDRCFTESRRQEFNKAVENPVDSVYQMCTVPQYQNEYLVHATCIKSTLTEDSHCGRHYRQLVEQVSGEVDRVSLCCSHHRFRECVLDQTARQCDGPRPGAPTSGSASRFARQILDKALSFLRDQCVNFMPNTAECPGLGISGGDPYLSGRDPNSPDNNNVNARPAAPVPLSPWDPRPKPAAGTARRGKTPAPGAAGGGDVAGAEAGRESASGESPAGAGAARSRDMSDGAVLVSRASPSAGPAAAAAAAAAADKVQKQDWAAAHKQPAQQAQPAGGGGGGGTWLPGRVEAVPGRPTPAPGQAPGGGGGGGSAPGPGAAGAAPEAGATLSAGSQLGQGRPSSYGRGMSWPTSTAMAPAARTPAPAPADWMPNSYRVTNNGISRVSTAAPGSDPWFPSTLAGSDSAVNSNAVDEPNQQGLNAAGSLPGGAARSAPATPVTVIAALSTLALARARLSPGCHA</sequence>
<organism evidence="2 3">
    <name type="scientific">Frankliniella fusca</name>
    <dbReference type="NCBI Taxonomy" id="407009"/>
    <lineage>
        <taxon>Eukaryota</taxon>
        <taxon>Metazoa</taxon>
        <taxon>Ecdysozoa</taxon>
        <taxon>Arthropoda</taxon>
        <taxon>Hexapoda</taxon>
        <taxon>Insecta</taxon>
        <taxon>Pterygota</taxon>
        <taxon>Neoptera</taxon>
        <taxon>Paraneoptera</taxon>
        <taxon>Thysanoptera</taxon>
        <taxon>Terebrantia</taxon>
        <taxon>Thripoidea</taxon>
        <taxon>Thripidae</taxon>
        <taxon>Frankliniella</taxon>
    </lineage>
</organism>
<keyword evidence="3" id="KW-1185">Reference proteome</keyword>
<dbReference type="PANTHER" id="PTHR33964:SF9">
    <property type="match status" value="1"/>
</dbReference>
<feature type="region of interest" description="Disordered" evidence="1">
    <location>
        <begin position="359"/>
        <end position="467"/>
    </location>
</feature>
<proteinExistence type="predicted"/>
<accession>A0AAE1L7C1</accession>
<feature type="compositionally biased region" description="Basic and acidic residues" evidence="1">
    <location>
        <begin position="11"/>
        <end position="22"/>
    </location>
</feature>
<comment type="caution">
    <text evidence="2">The sequence shown here is derived from an EMBL/GenBank/DDBJ whole genome shotgun (WGS) entry which is preliminary data.</text>
</comment>
<protein>
    <submittedName>
        <fullName evidence="2">Phosphate-repressible phosphate permease pho-4</fullName>
    </submittedName>
</protein>
<feature type="compositionally biased region" description="Polar residues" evidence="1">
    <location>
        <begin position="431"/>
        <end position="441"/>
    </location>
</feature>
<feature type="compositionally biased region" description="Polar residues" evidence="1">
    <location>
        <begin position="506"/>
        <end position="520"/>
    </location>
</feature>
<feature type="region of interest" description="Disordered" evidence="1">
    <location>
        <begin position="246"/>
        <end position="326"/>
    </location>
</feature>
<feature type="compositionally biased region" description="Low complexity" evidence="1">
    <location>
        <begin position="451"/>
        <end position="463"/>
    </location>
</feature>
<dbReference type="EMBL" id="JAHWGI010000014">
    <property type="protein sequence ID" value="KAK3907702.1"/>
    <property type="molecule type" value="Genomic_DNA"/>
</dbReference>
<evidence type="ECO:0000313" key="3">
    <source>
        <dbReference type="Proteomes" id="UP001219518"/>
    </source>
</evidence>
<dbReference type="AlphaFoldDB" id="A0AAE1L7C1"/>
<feature type="compositionally biased region" description="Low complexity" evidence="1">
    <location>
        <begin position="257"/>
        <end position="267"/>
    </location>
</feature>
<reference evidence="2" key="1">
    <citation type="submission" date="2021-07" db="EMBL/GenBank/DDBJ databases">
        <authorList>
            <person name="Catto M.A."/>
            <person name="Jacobson A."/>
            <person name="Kennedy G."/>
            <person name="Labadie P."/>
            <person name="Hunt B.G."/>
            <person name="Srinivasan R."/>
        </authorList>
    </citation>
    <scope>NUCLEOTIDE SEQUENCE</scope>
    <source>
        <strain evidence="2">PL_HMW_Pooled</strain>
        <tissue evidence="2">Head</tissue>
    </source>
</reference>